<dbReference type="Proteomes" id="UP000684084">
    <property type="component" value="Unassembled WGS sequence"/>
</dbReference>
<proteinExistence type="predicted"/>
<gene>
    <name evidence="1" type="ORF">CHRIB12_LOCUS13165</name>
</gene>
<dbReference type="VEuPathDB" id="FungiDB:RhiirFUN_022353"/>
<comment type="caution">
    <text evidence="1">The sequence shown here is derived from an EMBL/GenBank/DDBJ whole genome shotgun (WGS) entry which is preliminary data.</text>
</comment>
<protein>
    <submittedName>
        <fullName evidence="1">Uncharacterized protein</fullName>
    </submittedName>
</protein>
<dbReference type="EMBL" id="CAGKOT010000029">
    <property type="protein sequence ID" value="CAB5371584.1"/>
    <property type="molecule type" value="Genomic_DNA"/>
</dbReference>
<organism evidence="1 2">
    <name type="scientific">Rhizophagus irregularis</name>
    <dbReference type="NCBI Taxonomy" id="588596"/>
    <lineage>
        <taxon>Eukaryota</taxon>
        <taxon>Fungi</taxon>
        <taxon>Fungi incertae sedis</taxon>
        <taxon>Mucoromycota</taxon>
        <taxon>Glomeromycotina</taxon>
        <taxon>Glomeromycetes</taxon>
        <taxon>Glomerales</taxon>
        <taxon>Glomeraceae</taxon>
        <taxon>Rhizophagus</taxon>
    </lineage>
</organism>
<dbReference type="AlphaFoldDB" id="A0A916E9S9"/>
<reference evidence="1" key="1">
    <citation type="submission" date="2020-05" db="EMBL/GenBank/DDBJ databases">
        <authorList>
            <person name="Rincon C."/>
            <person name="Sanders R I."/>
            <person name="Robbins C."/>
            <person name="Chaturvedi A."/>
        </authorList>
    </citation>
    <scope>NUCLEOTIDE SEQUENCE</scope>
    <source>
        <strain evidence="1">CHB12</strain>
    </source>
</reference>
<evidence type="ECO:0000313" key="1">
    <source>
        <dbReference type="EMBL" id="CAB5371584.1"/>
    </source>
</evidence>
<name>A0A916E9S9_9GLOM</name>
<sequence>MVGKTCKKNLALPPSIALQQNIVILKIEIFSSHTVLIHKGHLLSQYHTIRPTRQNLLDNVIPLRKKHEPSSDKGLNVAFLGILLLDNYARIALLMCHVFH</sequence>
<evidence type="ECO:0000313" key="2">
    <source>
        <dbReference type="Proteomes" id="UP000684084"/>
    </source>
</evidence>
<accession>A0A916E9S9</accession>